<name>A0A4P9WUD3_9FUNG</name>
<sequence length="137" mass="14792">ATKAQQGGRDALPVAGTPEIYNLSDHTDTDQGKLNACLEKIFGITSSFSGTIISQFAKLNLDSPWSDLCKGAGIANTPLTPYLDKELLKDNALSVDGTKIEKTLGFVYEKPELTVDLLREVVTTYESIGIWPKGTTV</sequence>
<organism evidence="1 2">
    <name type="scientific">Caulochytrium protostelioides</name>
    <dbReference type="NCBI Taxonomy" id="1555241"/>
    <lineage>
        <taxon>Eukaryota</taxon>
        <taxon>Fungi</taxon>
        <taxon>Fungi incertae sedis</taxon>
        <taxon>Chytridiomycota</taxon>
        <taxon>Chytridiomycota incertae sedis</taxon>
        <taxon>Chytridiomycetes</taxon>
        <taxon>Caulochytriales</taxon>
        <taxon>Caulochytriaceae</taxon>
        <taxon>Caulochytrium</taxon>
    </lineage>
</organism>
<dbReference type="Proteomes" id="UP000268535">
    <property type="component" value="Unassembled WGS sequence"/>
</dbReference>
<dbReference type="AlphaFoldDB" id="A0A4P9WUD3"/>
<accession>A0A4P9WUD3</accession>
<proteinExistence type="predicted"/>
<gene>
    <name evidence="1" type="ORF">CAUPRSCDRAFT_12428</name>
</gene>
<evidence type="ECO:0000313" key="2">
    <source>
        <dbReference type="Proteomes" id="UP000268535"/>
    </source>
</evidence>
<reference evidence="2" key="1">
    <citation type="journal article" date="2018" name="Nat. Microbiol.">
        <title>Leveraging single-cell genomics to expand the fungal tree of life.</title>
        <authorList>
            <person name="Ahrendt S.R."/>
            <person name="Quandt C.A."/>
            <person name="Ciobanu D."/>
            <person name="Clum A."/>
            <person name="Salamov A."/>
            <person name="Andreopoulos B."/>
            <person name="Cheng J.F."/>
            <person name="Woyke T."/>
            <person name="Pelin A."/>
            <person name="Henrissat B."/>
            <person name="Reynolds N.K."/>
            <person name="Benny G.L."/>
            <person name="Smith M.E."/>
            <person name="James T.Y."/>
            <person name="Grigoriev I.V."/>
        </authorList>
    </citation>
    <scope>NUCLEOTIDE SEQUENCE [LARGE SCALE GENOMIC DNA]</scope>
    <source>
        <strain evidence="2">ATCC 52028</strain>
    </source>
</reference>
<feature type="non-terminal residue" evidence="1">
    <location>
        <position position="1"/>
    </location>
</feature>
<evidence type="ECO:0000313" key="1">
    <source>
        <dbReference type="EMBL" id="RKO95873.1"/>
    </source>
</evidence>
<dbReference type="EMBL" id="ML010764">
    <property type="protein sequence ID" value="RKO95873.1"/>
    <property type="molecule type" value="Genomic_DNA"/>
</dbReference>
<protein>
    <submittedName>
        <fullName evidence="1">Uncharacterized protein</fullName>
    </submittedName>
</protein>